<evidence type="ECO:0000313" key="3">
    <source>
        <dbReference type="EMBL" id="NVK80980.1"/>
    </source>
</evidence>
<accession>A0A7Y7B8R9</accession>
<sequence length="254" mass="27393">MHPRARVLAVTALCALLATGCGGASAEPEGGVSVSYKAPAPGGSAADERGFLRTRALPERVAADLNGALRLPERIRIVNRSCTGDDDYPEYDPDTRRIVLCYEYVGRVRSAFQEAGASDPDARTAGVVTESLYHEAAHALVDTLELDIDGSEEDAADRFAAYRMIPQGAEGRAGLLAAADNYAWEAREDTDSSDEDETEDEDGHAPDAVRAANYRCYLHGSAAPAPVGERARQCEDEYRTLQHDWDELLAPHTA</sequence>
<evidence type="ECO:0000256" key="1">
    <source>
        <dbReference type="SAM" id="MobiDB-lite"/>
    </source>
</evidence>
<dbReference type="AlphaFoldDB" id="A0A7Y7B8R9"/>
<gene>
    <name evidence="3" type="ORF">HG542_25475</name>
</gene>
<proteinExistence type="predicted"/>
<protein>
    <recommendedName>
        <fullName evidence="5">Metallopeptidase DUF4344</fullName>
    </recommendedName>
</protein>
<feature type="compositionally biased region" description="Acidic residues" evidence="1">
    <location>
        <begin position="191"/>
        <end position="202"/>
    </location>
</feature>
<dbReference type="EMBL" id="JABBXF010000067">
    <property type="protein sequence ID" value="NVK80980.1"/>
    <property type="molecule type" value="Genomic_DNA"/>
</dbReference>
<comment type="caution">
    <text evidence="3">The sequence shown here is derived from an EMBL/GenBank/DDBJ whole genome shotgun (WGS) entry which is preliminary data.</text>
</comment>
<dbReference type="Proteomes" id="UP000587462">
    <property type="component" value="Unassembled WGS sequence"/>
</dbReference>
<evidence type="ECO:0000256" key="2">
    <source>
        <dbReference type="SAM" id="SignalP"/>
    </source>
</evidence>
<reference evidence="3 4" key="1">
    <citation type="submission" date="2020-04" db="EMBL/GenBank/DDBJ databases">
        <title>Draft Genome Sequence of Streptomyces morookaense DSM 40503, an 8-azaguanine-producing strain.</title>
        <authorList>
            <person name="Qi J."/>
            <person name="Gao J.-M."/>
        </authorList>
    </citation>
    <scope>NUCLEOTIDE SEQUENCE [LARGE SCALE GENOMIC DNA]</scope>
    <source>
        <strain evidence="3 4">DSM 40503</strain>
    </source>
</reference>
<keyword evidence="4" id="KW-1185">Reference proteome</keyword>
<organism evidence="3 4">
    <name type="scientific">Streptomyces morookaense</name>
    <name type="common">Streptoverticillium morookaense</name>
    <dbReference type="NCBI Taxonomy" id="1970"/>
    <lineage>
        <taxon>Bacteria</taxon>
        <taxon>Bacillati</taxon>
        <taxon>Actinomycetota</taxon>
        <taxon>Actinomycetes</taxon>
        <taxon>Kitasatosporales</taxon>
        <taxon>Streptomycetaceae</taxon>
        <taxon>Streptomyces</taxon>
    </lineage>
</organism>
<dbReference type="InterPro" id="IPR025644">
    <property type="entry name" value="DUF4344"/>
</dbReference>
<keyword evidence="2" id="KW-0732">Signal</keyword>
<dbReference type="Pfam" id="PF14247">
    <property type="entry name" value="DUF4344"/>
    <property type="match status" value="1"/>
</dbReference>
<dbReference type="PROSITE" id="PS51257">
    <property type="entry name" value="PROKAR_LIPOPROTEIN"/>
    <property type="match status" value="1"/>
</dbReference>
<feature type="signal peptide" evidence="2">
    <location>
        <begin position="1"/>
        <end position="26"/>
    </location>
</feature>
<name>A0A7Y7B8R9_STRMO</name>
<feature type="region of interest" description="Disordered" evidence="1">
    <location>
        <begin position="186"/>
        <end position="206"/>
    </location>
</feature>
<feature type="chain" id="PRO_5031016364" description="Metallopeptidase DUF4344" evidence="2">
    <location>
        <begin position="27"/>
        <end position="254"/>
    </location>
</feature>
<evidence type="ECO:0008006" key="5">
    <source>
        <dbReference type="Google" id="ProtNLM"/>
    </source>
</evidence>
<evidence type="ECO:0000313" key="4">
    <source>
        <dbReference type="Proteomes" id="UP000587462"/>
    </source>
</evidence>
<dbReference type="RefSeq" id="WP_171085338.1">
    <property type="nucleotide sequence ID" value="NZ_BNBU01000008.1"/>
</dbReference>